<protein>
    <submittedName>
        <fullName evidence="2">Uncharacterized protein</fullName>
    </submittedName>
</protein>
<gene>
    <name evidence="2" type="ORF">B9O19_02092</name>
</gene>
<accession>A0A2K9P4Q6</accession>
<feature type="transmembrane region" description="Helical" evidence="1">
    <location>
        <begin position="6"/>
        <end position="25"/>
    </location>
</feature>
<sequence>MLYWISFIILFVSSLAVLLCLLHMLKNKRKHDYMEKETFVVFIIIFCVILFFLIYMSTDIPSALSGGQDLYVNELPTRIVFGPHVSYVDTDNKELKHLNGCDWNAYEKYGNYHIRYTKHTKFVLDIEKLD</sequence>
<evidence type="ECO:0000256" key="1">
    <source>
        <dbReference type="SAM" id="Phobius"/>
    </source>
</evidence>
<reference evidence="2 3" key="1">
    <citation type="submission" date="2017-04" db="EMBL/GenBank/DDBJ databases">
        <title>Monoglobus pectinilyticus 14 draft genome.</title>
        <authorList>
            <person name="Kim C."/>
            <person name="Rosendale D.I."/>
            <person name="Kelly W.J."/>
            <person name="Tannock G.W."/>
            <person name="Patchett M.L."/>
            <person name="Jordens J.Z."/>
        </authorList>
    </citation>
    <scope>NUCLEOTIDE SEQUENCE [LARGE SCALE GENOMIC DNA]</scope>
    <source>
        <strain evidence="2 3">14</strain>
    </source>
</reference>
<dbReference type="EMBL" id="CP020991">
    <property type="protein sequence ID" value="AUO20234.1"/>
    <property type="molecule type" value="Genomic_DNA"/>
</dbReference>
<feature type="transmembrane region" description="Helical" evidence="1">
    <location>
        <begin position="37"/>
        <end position="56"/>
    </location>
</feature>
<keyword evidence="1" id="KW-1133">Transmembrane helix</keyword>
<name>A0A2K9P4Q6_9FIRM</name>
<organism evidence="2 3">
    <name type="scientific">Monoglobus pectinilyticus</name>
    <dbReference type="NCBI Taxonomy" id="1981510"/>
    <lineage>
        <taxon>Bacteria</taxon>
        <taxon>Bacillati</taxon>
        <taxon>Bacillota</taxon>
        <taxon>Clostridia</taxon>
        <taxon>Monoglobales</taxon>
        <taxon>Monoglobaceae</taxon>
        <taxon>Monoglobus</taxon>
    </lineage>
</organism>
<evidence type="ECO:0000313" key="3">
    <source>
        <dbReference type="Proteomes" id="UP000235589"/>
    </source>
</evidence>
<evidence type="ECO:0000313" key="2">
    <source>
        <dbReference type="EMBL" id="AUO20234.1"/>
    </source>
</evidence>
<keyword evidence="1" id="KW-0812">Transmembrane</keyword>
<dbReference type="AlphaFoldDB" id="A0A2K9P4Q6"/>
<dbReference type="Proteomes" id="UP000235589">
    <property type="component" value="Chromosome"/>
</dbReference>
<keyword evidence="3" id="KW-1185">Reference proteome</keyword>
<keyword evidence="1" id="KW-0472">Membrane</keyword>
<dbReference type="KEGG" id="mpec:B9O19_02092"/>
<proteinExistence type="predicted"/>
<dbReference type="RefSeq" id="WP_102366365.1">
    <property type="nucleotide sequence ID" value="NZ_JAXKAT010000046.1"/>
</dbReference>